<gene>
    <name evidence="1" type="ORF">J2Z42_000949</name>
</gene>
<dbReference type="Pfam" id="PF10764">
    <property type="entry name" value="Gin"/>
    <property type="match status" value="1"/>
</dbReference>
<dbReference type="EMBL" id="JAGGLM010000004">
    <property type="protein sequence ID" value="MBP2032284.1"/>
    <property type="molecule type" value="Genomic_DNA"/>
</dbReference>
<comment type="caution">
    <text evidence="1">The sequence shown here is derived from an EMBL/GenBank/DDBJ whole genome shotgun (WGS) entry which is preliminary data.</text>
</comment>
<evidence type="ECO:0000313" key="2">
    <source>
        <dbReference type="Proteomes" id="UP001519307"/>
    </source>
</evidence>
<accession>A0ABS4KQH2</accession>
<name>A0ABS4KQH2_9CLOT</name>
<dbReference type="Proteomes" id="UP001519307">
    <property type="component" value="Unassembled WGS sequence"/>
</dbReference>
<evidence type="ECO:0000313" key="1">
    <source>
        <dbReference type="EMBL" id="MBP2032284.1"/>
    </source>
</evidence>
<reference evidence="1 2" key="1">
    <citation type="submission" date="2021-03" db="EMBL/GenBank/DDBJ databases">
        <title>Genomic Encyclopedia of Type Strains, Phase IV (KMG-IV): sequencing the most valuable type-strain genomes for metagenomic binning, comparative biology and taxonomic classification.</title>
        <authorList>
            <person name="Goeker M."/>
        </authorList>
    </citation>
    <scope>NUCLEOTIDE SEQUENCE [LARGE SCALE GENOMIC DNA]</scope>
    <source>
        <strain evidence="1 2">DSM 28783</strain>
    </source>
</reference>
<sequence length="70" mass="8336">MNKIHCIICGKTLSNGIIIYNKGICKCCEKRLMDLKLDTDFYKYYKKCIKRSIVPLIIRGEERNCQNYHF</sequence>
<protein>
    <recommendedName>
        <fullName evidence="3">Sigma factor G inhibitor Gin</fullName>
    </recommendedName>
</protein>
<dbReference type="InterPro" id="IPR019700">
    <property type="entry name" value="Sigma-G_inhibitor_Gin"/>
</dbReference>
<evidence type="ECO:0008006" key="3">
    <source>
        <dbReference type="Google" id="ProtNLM"/>
    </source>
</evidence>
<dbReference type="RefSeq" id="WP_209701314.1">
    <property type="nucleotide sequence ID" value="NZ_JAGGLM010000004.1"/>
</dbReference>
<proteinExistence type="predicted"/>
<organism evidence="1 2">
    <name type="scientific">Clostridium algifaecis</name>
    <dbReference type="NCBI Taxonomy" id="1472040"/>
    <lineage>
        <taxon>Bacteria</taxon>
        <taxon>Bacillati</taxon>
        <taxon>Bacillota</taxon>
        <taxon>Clostridia</taxon>
        <taxon>Eubacteriales</taxon>
        <taxon>Clostridiaceae</taxon>
        <taxon>Clostridium</taxon>
    </lineage>
</organism>
<keyword evidence="2" id="KW-1185">Reference proteome</keyword>